<feature type="region of interest" description="Disordered" evidence="1">
    <location>
        <begin position="1"/>
        <end position="20"/>
    </location>
</feature>
<gene>
    <name evidence="2" type="ORF">B0T22DRAFT_494309</name>
</gene>
<dbReference type="EMBL" id="JAULSO010000005">
    <property type="protein sequence ID" value="KAK3682636.1"/>
    <property type="molecule type" value="Genomic_DNA"/>
</dbReference>
<reference evidence="2" key="1">
    <citation type="journal article" date="2023" name="Mol. Phylogenet. Evol.">
        <title>Genome-scale phylogeny and comparative genomics of the fungal order Sordariales.</title>
        <authorList>
            <person name="Hensen N."/>
            <person name="Bonometti L."/>
            <person name="Westerberg I."/>
            <person name="Brannstrom I.O."/>
            <person name="Guillou S."/>
            <person name="Cros-Aarteil S."/>
            <person name="Calhoun S."/>
            <person name="Haridas S."/>
            <person name="Kuo A."/>
            <person name="Mondo S."/>
            <person name="Pangilinan J."/>
            <person name="Riley R."/>
            <person name="LaButti K."/>
            <person name="Andreopoulos B."/>
            <person name="Lipzen A."/>
            <person name="Chen C."/>
            <person name="Yan M."/>
            <person name="Daum C."/>
            <person name="Ng V."/>
            <person name="Clum A."/>
            <person name="Steindorff A."/>
            <person name="Ohm R.A."/>
            <person name="Martin F."/>
            <person name="Silar P."/>
            <person name="Natvig D.O."/>
            <person name="Lalanne C."/>
            <person name="Gautier V."/>
            <person name="Ament-Velasquez S.L."/>
            <person name="Kruys A."/>
            <person name="Hutchinson M.I."/>
            <person name="Powell A.J."/>
            <person name="Barry K."/>
            <person name="Miller A.N."/>
            <person name="Grigoriev I.V."/>
            <person name="Debuchy R."/>
            <person name="Gladieux P."/>
            <person name="Hiltunen Thoren M."/>
            <person name="Johannesson H."/>
        </authorList>
    </citation>
    <scope>NUCLEOTIDE SEQUENCE</scope>
    <source>
        <strain evidence="2">CBS 314.62</strain>
    </source>
</reference>
<evidence type="ECO:0000256" key="1">
    <source>
        <dbReference type="SAM" id="MobiDB-lite"/>
    </source>
</evidence>
<proteinExistence type="predicted"/>
<comment type="caution">
    <text evidence="2">The sequence shown here is derived from an EMBL/GenBank/DDBJ whole genome shotgun (WGS) entry which is preliminary data.</text>
</comment>
<evidence type="ECO:0000313" key="2">
    <source>
        <dbReference type="EMBL" id="KAK3682636.1"/>
    </source>
</evidence>
<organism evidence="2 3">
    <name type="scientific">Podospora appendiculata</name>
    <dbReference type="NCBI Taxonomy" id="314037"/>
    <lineage>
        <taxon>Eukaryota</taxon>
        <taxon>Fungi</taxon>
        <taxon>Dikarya</taxon>
        <taxon>Ascomycota</taxon>
        <taxon>Pezizomycotina</taxon>
        <taxon>Sordariomycetes</taxon>
        <taxon>Sordariomycetidae</taxon>
        <taxon>Sordariales</taxon>
        <taxon>Podosporaceae</taxon>
        <taxon>Podospora</taxon>
    </lineage>
</organism>
<dbReference type="AlphaFoldDB" id="A0AAE1C8B8"/>
<reference evidence="2" key="2">
    <citation type="submission" date="2023-06" db="EMBL/GenBank/DDBJ databases">
        <authorList>
            <consortium name="Lawrence Berkeley National Laboratory"/>
            <person name="Haridas S."/>
            <person name="Hensen N."/>
            <person name="Bonometti L."/>
            <person name="Westerberg I."/>
            <person name="Brannstrom I.O."/>
            <person name="Guillou S."/>
            <person name="Cros-Aarteil S."/>
            <person name="Calhoun S."/>
            <person name="Kuo A."/>
            <person name="Mondo S."/>
            <person name="Pangilinan J."/>
            <person name="Riley R."/>
            <person name="Labutti K."/>
            <person name="Andreopoulos B."/>
            <person name="Lipzen A."/>
            <person name="Chen C."/>
            <person name="Yanf M."/>
            <person name="Daum C."/>
            <person name="Ng V."/>
            <person name="Clum A."/>
            <person name="Steindorff A."/>
            <person name="Ohm R."/>
            <person name="Martin F."/>
            <person name="Silar P."/>
            <person name="Natvig D."/>
            <person name="Lalanne C."/>
            <person name="Gautier V."/>
            <person name="Ament-Velasquez S.L."/>
            <person name="Kruys A."/>
            <person name="Hutchinson M.I."/>
            <person name="Powell A.J."/>
            <person name="Barry K."/>
            <person name="Miller A.N."/>
            <person name="Grigoriev I.V."/>
            <person name="Debuchy R."/>
            <person name="Gladieux P."/>
            <person name="Thoren M.H."/>
            <person name="Johannesson H."/>
        </authorList>
    </citation>
    <scope>NUCLEOTIDE SEQUENCE</scope>
    <source>
        <strain evidence="2">CBS 314.62</strain>
    </source>
</reference>
<protein>
    <submittedName>
        <fullName evidence="2">Uncharacterized protein</fullName>
    </submittedName>
</protein>
<accession>A0AAE1C8B8</accession>
<sequence length="356" mass="40553">MASPVTSIPSSPTTTTTTTTTTSIACRIKEEFISQRIQCWTAKRQPMTEGEITTRYATATFVTPKPPGLKPGSLFPSPSGGYVFELECWACDYRNSELLKNIEKLLDEEVEDKCYWEFREGGDVSSLDFRGKYRLLSNPICAGLDHISGGQFKFGVCKVDSYGYITMVWRYLDRKCTLEDMVDKLKDFSRHSSFQPQRVIHRQLKEIDSIMQHLGAATEVVDLKQELLQFQNEAETENKADGLENTKWNFFMCNRETANLGMESRSWKALDGLEGFYTLKREAKASGMRPVFVNPWQLRFYKISQSIESMVEHQHQRYLQHYNPVDPGSEGLANFYSDLDDGGHSTAWGGDVSPDN</sequence>
<evidence type="ECO:0000313" key="3">
    <source>
        <dbReference type="Proteomes" id="UP001270362"/>
    </source>
</evidence>
<dbReference type="Proteomes" id="UP001270362">
    <property type="component" value="Unassembled WGS sequence"/>
</dbReference>
<name>A0AAE1C8B8_9PEZI</name>
<keyword evidence="3" id="KW-1185">Reference proteome</keyword>